<dbReference type="PANTHER" id="PTHR46382">
    <property type="entry name" value="PHOSPHATIDATE CYTIDYLYLTRANSFERASE"/>
    <property type="match status" value="1"/>
</dbReference>
<dbReference type="GO" id="GO:0005886">
    <property type="term" value="C:plasma membrane"/>
    <property type="evidence" value="ECO:0007669"/>
    <property type="project" value="UniProtKB-SubCell"/>
</dbReference>
<comment type="similarity">
    <text evidence="5 18">Belongs to the CDS family.</text>
</comment>
<dbReference type="AlphaFoldDB" id="A0A7U8C9H8"/>
<keyword evidence="14" id="KW-0443">Lipid metabolism</keyword>
<sequence>MLKQRVFTAIVLAPLALLGVFALPLSSFIYFLDAAILLAAWEWANLSGYDKALKRYTYVLIMALAILGLHLSYADLPVSSILLVSAFAWLIALVWVMRYPQSVGWARSWQRALIGFVVLVPCWLAFVSMKASDNGELLILLLFLLVWGADVGAYFAGKRFGRNKLAPHVSPGKTREGVYGGLFSTAIVAIGYAIYSGFEASQLIMLLGLAVLTGVVSVLGDLFESMLKRHRGIKDSSQLLPGHGGILDRIDSLTAASPVFVLGMQYLIAS</sequence>
<keyword evidence="17" id="KW-1208">Phospholipid metabolism</keyword>
<keyword evidence="10 18" id="KW-0808">Transferase</keyword>
<evidence type="ECO:0000256" key="12">
    <source>
        <dbReference type="ARBA" id="ARBA00022695"/>
    </source>
</evidence>
<evidence type="ECO:0000256" key="2">
    <source>
        <dbReference type="ARBA" id="ARBA00004651"/>
    </source>
</evidence>
<dbReference type="Proteomes" id="UP000002171">
    <property type="component" value="Unassembled WGS sequence"/>
</dbReference>
<evidence type="ECO:0000256" key="11">
    <source>
        <dbReference type="ARBA" id="ARBA00022692"/>
    </source>
</evidence>
<keyword evidence="8" id="KW-1003">Cell membrane</keyword>
<evidence type="ECO:0000256" key="8">
    <source>
        <dbReference type="ARBA" id="ARBA00022475"/>
    </source>
</evidence>
<comment type="caution">
    <text evidence="20">The sequence shown here is derived from an EMBL/GenBank/DDBJ whole genome shotgun (WGS) entry which is preliminary data.</text>
</comment>
<organism evidence="20 21">
    <name type="scientific">Neptuniibacter caesariensis</name>
    <dbReference type="NCBI Taxonomy" id="207954"/>
    <lineage>
        <taxon>Bacteria</taxon>
        <taxon>Pseudomonadati</taxon>
        <taxon>Pseudomonadota</taxon>
        <taxon>Gammaproteobacteria</taxon>
        <taxon>Oceanospirillales</taxon>
        <taxon>Oceanospirillaceae</taxon>
        <taxon>Neptuniibacter</taxon>
    </lineage>
</organism>
<evidence type="ECO:0000256" key="18">
    <source>
        <dbReference type="RuleBase" id="RU003938"/>
    </source>
</evidence>
<comment type="pathway">
    <text evidence="4">Lipid metabolism.</text>
</comment>
<feature type="transmembrane region" description="Helical" evidence="19">
    <location>
        <begin position="112"/>
        <end position="131"/>
    </location>
</feature>
<dbReference type="RefSeq" id="WP_007022064.1">
    <property type="nucleotide sequence ID" value="NZ_CH724126.1"/>
</dbReference>
<evidence type="ECO:0000256" key="1">
    <source>
        <dbReference type="ARBA" id="ARBA00001698"/>
    </source>
</evidence>
<evidence type="ECO:0000256" key="4">
    <source>
        <dbReference type="ARBA" id="ARBA00005189"/>
    </source>
</evidence>
<keyword evidence="15 19" id="KW-0472">Membrane</keyword>
<dbReference type="PROSITE" id="PS01315">
    <property type="entry name" value="CDS"/>
    <property type="match status" value="1"/>
</dbReference>
<name>A0A7U8C9H8_NEPCE</name>
<evidence type="ECO:0000256" key="13">
    <source>
        <dbReference type="ARBA" id="ARBA00022989"/>
    </source>
</evidence>
<evidence type="ECO:0000256" key="14">
    <source>
        <dbReference type="ARBA" id="ARBA00023098"/>
    </source>
</evidence>
<dbReference type="EMBL" id="AAOW01000001">
    <property type="protein sequence ID" value="EAR63046.1"/>
    <property type="molecule type" value="Genomic_DNA"/>
</dbReference>
<evidence type="ECO:0000256" key="5">
    <source>
        <dbReference type="ARBA" id="ARBA00010185"/>
    </source>
</evidence>
<evidence type="ECO:0000256" key="9">
    <source>
        <dbReference type="ARBA" id="ARBA00022516"/>
    </source>
</evidence>
<dbReference type="PANTHER" id="PTHR46382:SF1">
    <property type="entry name" value="PHOSPHATIDATE CYTIDYLYLTRANSFERASE"/>
    <property type="match status" value="1"/>
</dbReference>
<dbReference type="OrthoDB" id="9799199at2"/>
<evidence type="ECO:0000313" key="21">
    <source>
        <dbReference type="Proteomes" id="UP000002171"/>
    </source>
</evidence>
<evidence type="ECO:0000256" key="3">
    <source>
        <dbReference type="ARBA" id="ARBA00005119"/>
    </source>
</evidence>
<keyword evidence="16" id="KW-0594">Phospholipid biosynthesis</keyword>
<comment type="subcellular location">
    <subcellularLocation>
        <location evidence="2">Cell membrane</location>
        <topology evidence="2">Multi-pass membrane protein</topology>
    </subcellularLocation>
</comment>
<dbReference type="GO" id="GO:0004605">
    <property type="term" value="F:phosphatidate cytidylyltransferase activity"/>
    <property type="evidence" value="ECO:0007669"/>
    <property type="project" value="UniProtKB-EC"/>
</dbReference>
<evidence type="ECO:0000256" key="15">
    <source>
        <dbReference type="ARBA" id="ARBA00023136"/>
    </source>
</evidence>
<evidence type="ECO:0000256" key="10">
    <source>
        <dbReference type="ARBA" id="ARBA00022679"/>
    </source>
</evidence>
<feature type="transmembrane region" description="Helical" evidence="19">
    <location>
        <begin position="204"/>
        <end position="223"/>
    </location>
</feature>
<reference evidence="20 21" key="1">
    <citation type="submission" date="2006-02" db="EMBL/GenBank/DDBJ databases">
        <authorList>
            <person name="Pinhassi J."/>
            <person name="Pedros-Alio C."/>
            <person name="Ferriera S."/>
            <person name="Johnson J."/>
            <person name="Kravitz S."/>
            <person name="Halpern A."/>
            <person name="Remington K."/>
            <person name="Beeson K."/>
            <person name="Tran B."/>
            <person name="Rogers Y.-H."/>
            <person name="Friedman R."/>
            <person name="Venter J.C."/>
        </authorList>
    </citation>
    <scope>NUCLEOTIDE SEQUENCE [LARGE SCALE GENOMIC DNA]</scope>
    <source>
        <strain evidence="20 21">MED92</strain>
    </source>
</reference>
<gene>
    <name evidence="20" type="ORF">MED92_08001</name>
</gene>
<keyword evidence="11 18" id="KW-0812">Transmembrane</keyword>
<keyword evidence="21" id="KW-1185">Reference proteome</keyword>
<proteinExistence type="inferred from homology"/>
<evidence type="ECO:0000256" key="16">
    <source>
        <dbReference type="ARBA" id="ARBA00023209"/>
    </source>
</evidence>
<dbReference type="InterPro" id="IPR000374">
    <property type="entry name" value="PC_trans"/>
</dbReference>
<evidence type="ECO:0000256" key="17">
    <source>
        <dbReference type="ARBA" id="ARBA00023264"/>
    </source>
</evidence>
<comment type="pathway">
    <text evidence="3 18">Phospholipid metabolism; CDP-diacylglycerol biosynthesis; CDP-diacylglycerol from sn-glycerol 3-phosphate: step 3/3.</text>
</comment>
<feature type="transmembrane region" description="Helical" evidence="19">
    <location>
        <begin position="80"/>
        <end position="100"/>
    </location>
</feature>
<evidence type="ECO:0000256" key="7">
    <source>
        <dbReference type="ARBA" id="ARBA00019373"/>
    </source>
</evidence>
<dbReference type="GO" id="GO:0016024">
    <property type="term" value="P:CDP-diacylglycerol biosynthetic process"/>
    <property type="evidence" value="ECO:0007669"/>
    <property type="project" value="UniProtKB-UniPathway"/>
</dbReference>
<accession>A0A7U8C9H8</accession>
<dbReference type="EC" id="2.7.7.41" evidence="6 18"/>
<evidence type="ECO:0000256" key="19">
    <source>
        <dbReference type="SAM" id="Phobius"/>
    </source>
</evidence>
<keyword evidence="9" id="KW-0444">Lipid biosynthesis</keyword>
<feature type="transmembrane region" description="Helical" evidence="19">
    <location>
        <begin position="137"/>
        <end position="157"/>
    </location>
</feature>
<protein>
    <recommendedName>
        <fullName evidence="7 18">Phosphatidate cytidylyltransferase</fullName>
        <ecNumber evidence="6 18">2.7.7.41</ecNumber>
    </recommendedName>
</protein>
<feature type="transmembrane region" description="Helical" evidence="19">
    <location>
        <begin position="178"/>
        <end position="198"/>
    </location>
</feature>
<evidence type="ECO:0000256" key="6">
    <source>
        <dbReference type="ARBA" id="ARBA00012487"/>
    </source>
</evidence>
<evidence type="ECO:0000313" key="20">
    <source>
        <dbReference type="EMBL" id="EAR63046.1"/>
    </source>
</evidence>
<keyword evidence="12 18" id="KW-0548">Nucleotidyltransferase</keyword>
<keyword evidence="13 19" id="KW-1133">Transmembrane helix</keyword>
<dbReference type="Pfam" id="PF01148">
    <property type="entry name" value="CTP_transf_1"/>
    <property type="match status" value="1"/>
</dbReference>
<dbReference type="UniPathway" id="UPA00557">
    <property type="reaction ID" value="UER00614"/>
</dbReference>
<comment type="catalytic activity">
    <reaction evidence="1 18">
        <text>a 1,2-diacyl-sn-glycero-3-phosphate + CTP + H(+) = a CDP-1,2-diacyl-sn-glycerol + diphosphate</text>
        <dbReference type="Rhea" id="RHEA:16229"/>
        <dbReference type="ChEBI" id="CHEBI:15378"/>
        <dbReference type="ChEBI" id="CHEBI:33019"/>
        <dbReference type="ChEBI" id="CHEBI:37563"/>
        <dbReference type="ChEBI" id="CHEBI:58332"/>
        <dbReference type="ChEBI" id="CHEBI:58608"/>
        <dbReference type="EC" id="2.7.7.41"/>
    </reaction>
</comment>
<feature type="transmembrane region" description="Helical" evidence="19">
    <location>
        <begin position="56"/>
        <end position="74"/>
    </location>
</feature>